<dbReference type="SUPFAM" id="SSF54593">
    <property type="entry name" value="Glyoxalase/Bleomycin resistance protein/Dihydroxybiphenyl dioxygenase"/>
    <property type="match status" value="1"/>
</dbReference>
<reference evidence="2 3" key="1">
    <citation type="submission" date="2020-08" db="EMBL/GenBank/DDBJ databases">
        <title>Lysobacter sp. II4 sp. nov., isolated from soil.</title>
        <authorList>
            <person name="Woo C.Y."/>
            <person name="Kim J."/>
        </authorList>
    </citation>
    <scope>NUCLEOTIDE SEQUENCE [LARGE SCALE GENOMIC DNA]</scope>
    <source>
        <strain evidence="2 3">II4</strain>
    </source>
</reference>
<evidence type="ECO:0000259" key="1">
    <source>
        <dbReference type="Pfam" id="PF00903"/>
    </source>
</evidence>
<accession>A0A7H0FX18</accession>
<keyword evidence="3" id="KW-1185">Reference proteome</keyword>
<feature type="domain" description="Glyoxalase/fosfomycin resistance/dioxygenase" evidence="1">
    <location>
        <begin position="3"/>
        <end position="131"/>
    </location>
</feature>
<organism evidence="2 3">
    <name type="scientific">Agrilutibacter terrestris</name>
    <dbReference type="NCBI Taxonomy" id="2865112"/>
    <lineage>
        <taxon>Bacteria</taxon>
        <taxon>Pseudomonadati</taxon>
        <taxon>Pseudomonadota</taxon>
        <taxon>Gammaproteobacteria</taxon>
        <taxon>Lysobacterales</taxon>
        <taxon>Lysobacteraceae</taxon>
        <taxon>Agrilutibacter</taxon>
    </lineage>
</organism>
<protein>
    <submittedName>
        <fullName evidence="2">VOC family protein</fullName>
    </submittedName>
</protein>
<dbReference type="EMBL" id="CP060820">
    <property type="protein sequence ID" value="QNP40584.1"/>
    <property type="molecule type" value="Genomic_DNA"/>
</dbReference>
<dbReference type="PANTHER" id="PTHR33990:SF1">
    <property type="entry name" value="PROTEIN YJDN"/>
    <property type="match status" value="1"/>
</dbReference>
<dbReference type="Pfam" id="PF00903">
    <property type="entry name" value="Glyoxalase"/>
    <property type="match status" value="1"/>
</dbReference>
<dbReference type="CDD" id="cd06588">
    <property type="entry name" value="PhnB_like"/>
    <property type="match status" value="1"/>
</dbReference>
<gene>
    <name evidence="2" type="ORF">H8B22_14130</name>
</gene>
<sequence length="138" mass="15469">MQINAYLIFNGNCEEAFRFYAQCLRAELAVLQRFGDTPGCEGMPPAQRDKIMHVRLQAGEQVLMGSDNHPDHPYDGIKGCSIALSVDRAEEADRIFDELAQGGVVVMPMQETFWAKRFGMLTDRFGVPWMINGALQQA</sequence>
<dbReference type="KEGG" id="lsx:H8B22_14130"/>
<evidence type="ECO:0000313" key="3">
    <source>
        <dbReference type="Proteomes" id="UP000516018"/>
    </source>
</evidence>
<dbReference type="AlphaFoldDB" id="A0A7H0FX18"/>
<dbReference type="InterPro" id="IPR004360">
    <property type="entry name" value="Glyas_Fos-R_dOase_dom"/>
</dbReference>
<dbReference type="Proteomes" id="UP000516018">
    <property type="component" value="Chromosome"/>
</dbReference>
<proteinExistence type="predicted"/>
<dbReference type="Gene3D" id="3.10.180.10">
    <property type="entry name" value="2,3-Dihydroxybiphenyl 1,2-Dioxygenase, domain 1"/>
    <property type="match status" value="1"/>
</dbReference>
<name>A0A7H0FX18_9GAMM</name>
<dbReference type="PANTHER" id="PTHR33990">
    <property type="entry name" value="PROTEIN YJDN-RELATED"/>
    <property type="match status" value="1"/>
</dbReference>
<dbReference type="InterPro" id="IPR029068">
    <property type="entry name" value="Glyas_Bleomycin-R_OHBP_Dase"/>
</dbReference>
<evidence type="ECO:0000313" key="2">
    <source>
        <dbReference type="EMBL" id="QNP40584.1"/>
    </source>
</evidence>
<dbReference type="RefSeq" id="WP_187712025.1">
    <property type="nucleotide sequence ID" value="NZ_CP060820.1"/>
</dbReference>
<dbReference type="InterPro" id="IPR028973">
    <property type="entry name" value="PhnB-like"/>
</dbReference>